<evidence type="ECO:0000313" key="3">
    <source>
        <dbReference type="EMBL" id="MCM2465070.1"/>
    </source>
</evidence>
<keyword evidence="4" id="KW-1185">Reference proteome</keyword>
<organism evidence="3 4">
    <name type="scientific">Methanoculleus oceani</name>
    <dbReference type="NCBI Taxonomy" id="2184756"/>
    <lineage>
        <taxon>Archaea</taxon>
        <taxon>Methanobacteriati</taxon>
        <taxon>Methanobacteriota</taxon>
        <taxon>Stenosarchaea group</taxon>
        <taxon>Methanomicrobia</taxon>
        <taxon>Methanomicrobiales</taxon>
        <taxon>Methanomicrobiaceae</taxon>
        <taxon>Methanoculleus</taxon>
    </lineage>
</organism>
<dbReference type="AlphaFoldDB" id="A0ABD4TAQ5"/>
<dbReference type="PANTHER" id="PTHR36566">
    <property type="entry name" value="NICKEL INSERTION PROTEIN-RELATED"/>
    <property type="match status" value="1"/>
</dbReference>
<dbReference type="EMBL" id="QFDM01000001">
    <property type="protein sequence ID" value="MCM2465070.1"/>
    <property type="molecule type" value="Genomic_DNA"/>
</dbReference>
<dbReference type="Proteomes" id="UP001523230">
    <property type="component" value="Unassembled WGS sequence"/>
</dbReference>
<proteinExistence type="predicted"/>
<evidence type="ECO:0000256" key="2">
    <source>
        <dbReference type="SAM" id="MobiDB-lite"/>
    </source>
</evidence>
<dbReference type="NCBIfam" id="TIGR00299">
    <property type="entry name" value="nickel pincer cofactor biosynthesis protein LarC"/>
    <property type="match status" value="1"/>
</dbReference>
<keyword evidence="1" id="KW-0533">Nickel</keyword>
<dbReference type="Gene3D" id="3.10.20.300">
    <property type="entry name" value="mk0293 like domain"/>
    <property type="match status" value="1"/>
</dbReference>
<evidence type="ECO:0000313" key="4">
    <source>
        <dbReference type="Proteomes" id="UP001523230"/>
    </source>
</evidence>
<name>A0ABD4TAQ5_9EURY</name>
<protein>
    <submittedName>
        <fullName evidence="3">Nickel pincer cofactor biosynthesis protein LarC</fullName>
    </submittedName>
</protein>
<dbReference type="PANTHER" id="PTHR36566:SF1">
    <property type="entry name" value="PYRIDINIUM-3,5-BISTHIOCARBOXYLIC ACID MONONUCLEOTIDE NICKEL INSERTION PROTEIN"/>
    <property type="match status" value="1"/>
</dbReference>
<dbReference type="Pfam" id="PF01969">
    <property type="entry name" value="Ni_insertion"/>
    <property type="match status" value="1"/>
</dbReference>
<dbReference type="RefSeq" id="WP_250986319.1">
    <property type="nucleotide sequence ID" value="NZ_QFDM01000001.1"/>
</dbReference>
<dbReference type="InterPro" id="IPR002822">
    <property type="entry name" value="Ni_insertion"/>
</dbReference>
<accession>A0ABD4TAQ5</accession>
<reference evidence="3 4" key="1">
    <citation type="submission" date="2018-05" db="EMBL/GenBank/DDBJ databases">
        <title>Isolation and characterization of genus Methanoculleus species and their viruses from deep sea marine sediment offshore southwestern Taiwan.</title>
        <authorList>
            <person name="Wei W.-H."/>
            <person name="Chen W.-C."/>
            <person name="Lai M.-C."/>
            <person name="Chen S.-C."/>
        </authorList>
    </citation>
    <scope>NUCLEOTIDE SEQUENCE [LARGE SCALE GENOMIC DNA]</scope>
    <source>
        <strain evidence="3 4">CWC-02</strain>
    </source>
</reference>
<comment type="caution">
    <text evidence="3">The sequence shown here is derived from an EMBL/GenBank/DDBJ whole genome shotgun (WGS) entry which is preliminary data.</text>
</comment>
<feature type="region of interest" description="Disordered" evidence="2">
    <location>
        <begin position="400"/>
        <end position="430"/>
    </location>
</feature>
<dbReference type="Gene3D" id="3.30.70.1380">
    <property type="entry name" value="Transcriptional regulatory protein pf0864 domain like"/>
    <property type="match status" value="1"/>
</dbReference>
<evidence type="ECO:0000256" key="1">
    <source>
        <dbReference type="ARBA" id="ARBA00022596"/>
    </source>
</evidence>
<gene>
    <name evidence="3" type="primary">larC</name>
    <name evidence="3" type="ORF">DIC75_01850</name>
</gene>
<sequence length="430" mass="45241">MKVLVIDPACAGIAGDMLLASLIDLIGEPRALDPLADAIRRLDLCREFNYEAKAVDTGGIAATRLAIEIEEGSARDAGDLMEGTAAAAGAAGLSPGACSRALAVTGDLAAAEAHLHRAGFSRHAIASVDTIFDIVGTMLLLDRAGFLEGTIVATPPALGGGTIRTEYGEIPGPAPATLDILARHRFPYASVPVDVELTTPTGAALLAGLAERAVNPYPAMVPVRVGYGTGTREVPGRPDLLRVVEGERLPPGEDRVVILETNLDDVSGEVVGYAVERLFAEGAVDVFVTPALGKKNRPVSIVSVMAASGDEDHLIRVLMEETGTLGVRVHEFRKVVAAREREAVPVSLGGRVYPVRVKTSTVNGRLIAEKPEYDDLSAIAREQGIPLRFVDDAVRLRLSERKREHTSAGRGAGGGCPPDRPNVLNAARDE</sequence>